<evidence type="ECO:0000313" key="2">
    <source>
        <dbReference type="Proteomes" id="UP000400924"/>
    </source>
</evidence>
<keyword evidence="2" id="KW-1185">Reference proteome</keyword>
<dbReference type="AlphaFoldDB" id="A0A5N8XPV4"/>
<accession>A0A5N8XPV4</accession>
<dbReference type="RefSeq" id="WP_152774939.1">
    <property type="nucleotide sequence ID" value="NZ_VJZC01000308.1"/>
</dbReference>
<name>A0A5N8XPV4_9ACTN</name>
<gene>
    <name evidence="1" type="ORF">FNH08_31575</name>
</gene>
<proteinExistence type="predicted"/>
<dbReference type="EMBL" id="VJZC01000308">
    <property type="protein sequence ID" value="MPY61520.1"/>
    <property type="molecule type" value="Genomic_DNA"/>
</dbReference>
<comment type="caution">
    <text evidence="1">The sequence shown here is derived from an EMBL/GenBank/DDBJ whole genome shotgun (WGS) entry which is preliminary data.</text>
</comment>
<dbReference type="OrthoDB" id="5186336at2"/>
<evidence type="ECO:0000313" key="1">
    <source>
        <dbReference type="EMBL" id="MPY61520.1"/>
    </source>
</evidence>
<sequence>MLKRRLIFHRWGSVAGKPDFNPRDVATALAAAIAADGDFAIFDAGDAVTAVEVVSTGTGSEPTNLRLFALRGANNRPFKWDSAGSVSPISLRSHEYPADVSHVSLWPDGVCAHDYAKDVPRISRLSLYLRRKMNSHVKFDALYREDMLDKLLAMEGQMRSVEVAMTRRHPETSGQVFGTLIPEYFGRKAPSIRFTLGMGKYGPRDSYLDGETEEQVFALAEQADDFVTNMIIRGRNSTTGRVETINLLQERLQIEQEFSNSINVPSMPNPGEVFLALDQAYKTFQRDGKIASAVQGQKMRGKG</sequence>
<reference evidence="1 2" key="1">
    <citation type="submission" date="2019-07" db="EMBL/GenBank/DDBJ databases">
        <title>New species of Amycolatopsis and Streptomyces.</title>
        <authorList>
            <person name="Duangmal K."/>
            <person name="Teo W.F.A."/>
            <person name="Lipun K."/>
        </authorList>
    </citation>
    <scope>NUCLEOTIDE SEQUENCE [LARGE SCALE GENOMIC DNA]</scope>
    <source>
        <strain evidence="1 2">NBRC 106415</strain>
    </source>
</reference>
<dbReference type="Proteomes" id="UP000400924">
    <property type="component" value="Unassembled WGS sequence"/>
</dbReference>
<organism evidence="1 2">
    <name type="scientific">Streptomyces spongiae</name>
    <dbReference type="NCBI Taxonomy" id="565072"/>
    <lineage>
        <taxon>Bacteria</taxon>
        <taxon>Bacillati</taxon>
        <taxon>Actinomycetota</taxon>
        <taxon>Actinomycetes</taxon>
        <taxon>Kitasatosporales</taxon>
        <taxon>Streptomycetaceae</taxon>
        <taxon>Streptomyces</taxon>
    </lineage>
</organism>
<protein>
    <submittedName>
        <fullName evidence="1">Uncharacterized protein</fullName>
    </submittedName>
</protein>